<dbReference type="SUPFAM" id="SSF51294">
    <property type="entry name" value="Hedgehog/intein (Hint) domain"/>
    <property type="match status" value="1"/>
</dbReference>
<dbReference type="PROSITE" id="PS50817">
    <property type="entry name" value="INTEIN_N_TER"/>
    <property type="match status" value="1"/>
</dbReference>
<keyword evidence="3" id="KW-1185">Reference proteome</keyword>
<name>A0ABU6HHU1_9RHOB</name>
<protein>
    <submittedName>
        <fullName evidence="2">Hint domain-containing protein</fullName>
    </submittedName>
</protein>
<feature type="domain" description="Hint" evidence="1">
    <location>
        <begin position="147"/>
        <end position="256"/>
    </location>
</feature>
<dbReference type="SMART" id="SM00306">
    <property type="entry name" value="HintN"/>
    <property type="match status" value="1"/>
</dbReference>
<gene>
    <name evidence="2" type="ORF">VK792_10280</name>
</gene>
<comment type="caution">
    <text evidence="2">The sequence shown here is derived from an EMBL/GenBank/DDBJ whole genome shotgun (WGS) entry which is preliminary data.</text>
</comment>
<dbReference type="InterPro" id="IPR003587">
    <property type="entry name" value="Hint_dom_N"/>
</dbReference>
<dbReference type="Pfam" id="PF13403">
    <property type="entry name" value="Hint_2"/>
    <property type="match status" value="1"/>
</dbReference>
<dbReference type="Proteomes" id="UP001348149">
    <property type="component" value="Unassembled WGS sequence"/>
</dbReference>
<dbReference type="InterPro" id="IPR036844">
    <property type="entry name" value="Hint_dom_sf"/>
</dbReference>
<evidence type="ECO:0000313" key="2">
    <source>
        <dbReference type="EMBL" id="MEC3861672.1"/>
    </source>
</evidence>
<dbReference type="Gene3D" id="2.170.16.10">
    <property type="entry name" value="Hedgehog/Intein (Hint) domain"/>
    <property type="match status" value="1"/>
</dbReference>
<sequence>MSRQRSKPHVQSVSVYAASDLRVVNGANDGDTLSYAEDLMLDDVYELATDAPERTLRLVADRIPPYRVARDSDIGTPGADLYLDACLTFMTPQGDTTEALILVEVTTNGNAAAVYLMPLSPLAPKTGLTLVGISPEAALQKFAQMACVSFTAGTHITMATGEQRRVEDLKIGDRVLTRDAGPQEIRWLGQTTLRATGSFAPVLIRAGVLNNLGDLRVSPDHRLFIYQRNDELGAGRAELLVRARHLVNGDSVRFDPGGFVDYYQMLFDQHQIVFAEGIAVESMMVDSRTSAALPPEMQAALDQLLPGHSQTSHDDLEVERKLLRGADTADRLRRSSTG</sequence>
<organism evidence="2 3">
    <name type="scientific">Mesobacterium hydrothermale</name>
    <dbReference type="NCBI Taxonomy" id="3111907"/>
    <lineage>
        <taxon>Bacteria</taxon>
        <taxon>Pseudomonadati</taxon>
        <taxon>Pseudomonadota</taxon>
        <taxon>Alphaproteobacteria</taxon>
        <taxon>Rhodobacterales</taxon>
        <taxon>Roseobacteraceae</taxon>
        <taxon>Mesobacterium</taxon>
    </lineage>
</organism>
<evidence type="ECO:0000313" key="3">
    <source>
        <dbReference type="Proteomes" id="UP001348149"/>
    </source>
</evidence>
<dbReference type="EMBL" id="JAYLLH010000012">
    <property type="protein sequence ID" value="MEC3861672.1"/>
    <property type="molecule type" value="Genomic_DNA"/>
</dbReference>
<dbReference type="RefSeq" id="WP_326297396.1">
    <property type="nucleotide sequence ID" value="NZ_JAYLLH010000012.1"/>
</dbReference>
<dbReference type="CDD" id="cd00081">
    <property type="entry name" value="Hint"/>
    <property type="match status" value="1"/>
</dbReference>
<dbReference type="InterPro" id="IPR028992">
    <property type="entry name" value="Hedgehog/Intein_dom"/>
</dbReference>
<reference evidence="2 3" key="1">
    <citation type="submission" date="2024-01" db="EMBL/GenBank/DDBJ databases">
        <title>Mesobacterium rodlantinim sp. nov., isolated from shallow sea hydrothermal systems off Kueishantao Island.</title>
        <authorList>
            <person name="Su Z."/>
            <person name="Tang K."/>
        </authorList>
    </citation>
    <scope>NUCLEOTIDE SEQUENCE [LARGE SCALE GENOMIC DNA]</scope>
    <source>
        <strain evidence="2 3">TK19101</strain>
    </source>
</reference>
<accession>A0ABU6HHU1</accession>
<dbReference type="InterPro" id="IPR006141">
    <property type="entry name" value="Intein_N"/>
</dbReference>
<proteinExistence type="predicted"/>
<evidence type="ECO:0000259" key="1">
    <source>
        <dbReference type="SMART" id="SM00306"/>
    </source>
</evidence>